<comment type="caution">
    <text evidence="3">The sequence shown here is derived from an EMBL/GenBank/DDBJ whole genome shotgun (WGS) entry which is preliminary data.</text>
</comment>
<feature type="region of interest" description="Disordered" evidence="1">
    <location>
        <begin position="60"/>
        <end position="85"/>
    </location>
</feature>
<feature type="region of interest" description="Disordered" evidence="1">
    <location>
        <begin position="98"/>
        <end position="144"/>
    </location>
</feature>
<feature type="transmembrane region" description="Helical" evidence="2">
    <location>
        <begin position="5"/>
        <end position="24"/>
    </location>
</feature>
<keyword evidence="2" id="KW-0812">Transmembrane</keyword>
<dbReference type="RefSeq" id="WP_150457246.1">
    <property type="nucleotide sequence ID" value="NZ_VYKK01000005.1"/>
</dbReference>
<evidence type="ECO:0000256" key="1">
    <source>
        <dbReference type="SAM" id="MobiDB-lite"/>
    </source>
</evidence>
<gene>
    <name evidence="3" type="ORF">F4V43_05535</name>
</gene>
<keyword evidence="2" id="KW-0472">Membrane</keyword>
<dbReference type="Proteomes" id="UP000367750">
    <property type="component" value="Unassembled WGS sequence"/>
</dbReference>
<keyword evidence="4" id="KW-1185">Reference proteome</keyword>
<dbReference type="AlphaFoldDB" id="A0A5J5GE19"/>
<evidence type="ECO:0000313" key="4">
    <source>
        <dbReference type="Proteomes" id="UP000367750"/>
    </source>
</evidence>
<evidence type="ECO:0000256" key="2">
    <source>
        <dbReference type="SAM" id="Phobius"/>
    </source>
</evidence>
<protein>
    <submittedName>
        <fullName evidence="3">Uncharacterized protein</fullName>
    </submittedName>
</protein>
<feature type="compositionally biased region" description="Basic and acidic residues" evidence="1">
    <location>
        <begin position="133"/>
        <end position="144"/>
    </location>
</feature>
<dbReference type="EMBL" id="VYKK01000005">
    <property type="protein sequence ID" value="KAA9006415.1"/>
    <property type="molecule type" value="Genomic_DNA"/>
</dbReference>
<keyword evidence="2" id="KW-1133">Transmembrane helix</keyword>
<organism evidence="3 4">
    <name type="scientific">Paenibacillus spiritus</name>
    <dbReference type="NCBI Taxonomy" id="2496557"/>
    <lineage>
        <taxon>Bacteria</taxon>
        <taxon>Bacillati</taxon>
        <taxon>Bacillota</taxon>
        <taxon>Bacilli</taxon>
        <taxon>Bacillales</taxon>
        <taxon>Paenibacillaceae</taxon>
        <taxon>Paenibacillus</taxon>
    </lineage>
</organism>
<name>A0A5J5GE19_9BACL</name>
<sequence>MIGTILLNVLLGLVGFVVTFLIALGNNLLVTSLIRGFFGFIVWFLLAFGIRWVLGFIGGLSPKQENTETEIYGEPENRGSQLDLTTPDEDEELMNLLRPEPESSSGAARSEKSESSFQPLRPPKLVSTQNPEELAKAVRHLKEE</sequence>
<proteinExistence type="predicted"/>
<accession>A0A5J5GE19</accession>
<dbReference type="OrthoDB" id="2476549at2"/>
<feature type="transmembrane region" description="Helical" evidence="2">
    <location>
        <begin position="36"/>
        <end position="54"/>
    </location>
</feature>
<reference evidence="3 4" key="1">
    <citation type="submission" date="2019-09" db="EMBL/GenBank/DDBJ databases">
        <title>Bacillus ochoae sp. nov., Paenibacillus whitsoniae sp. nov., Paenibacillus spiritus sp. nov. Isolated from the Mars Exploration Rover during spacecraft assembly.</title>
        <authorList>
            <person name="Seuylemezian A."/>
            <person name="Vaishampayan P."/>
        </authorList>
    </citation>
    <scope>NUCLEOTIDE SEQUENCE [LARGE SCALE GENOMIC DNA]</scope>
    <source>
        <strain evidence="3 4">MER_111</strain>
    </source>
</reference>
<evidence type="ECO:0000313" key="3">
    <source>
        <dbReference type="EMBL" id="KAA9006415.1"/>
    </source>
</evidence>